<sequence length="332" mass="35795">MTSPDHAPTDSEVTLRVEAPARLAGYLSTPGQEAVSLAQDETISLLWREPGAELSLESWHVGDLDMVEFVSDGAVDVAPVLRPAPGSSTWPGLTVGVCLEGRVTLTQSSRTVHLEPGRLAFYNGGRPFRISTDGPHRWLVCRLRFLRQGSTTDAAADVAAREIPLADAAGGMLADLLVSVARARGTLSPRARVHCADAVHSLVRAVMEDVAGSLRSRKAASSFTRYTQWLEEHLTDDDATAEQLAAAHHVSVRQVRGVFAAHGTTVSTFVRQLRLESFKHDLLDLSLLDHTVAALARRSGLRDPAVASRLFRAQYGLPPGTYRRGALNSALS</sequence>
<dbReference type="Gene3D" id="1.10.10.60">
    <property type="entry name" value="Homeodomain-like"/>
    <property type="match status" value="1"/>
</dbReference>
<evidence type="ECO:0000313" key="5">
    <source>
        <dbReference type="EMBL" id="PWJ48288.1"/>
    </source>
</evidence>
<dbReference type="InterPro" id="IPR014710">
    <property type="entry name" value="RmlC-like_jellyroll"/>
</dbReference>
<dbReference type="AlphaFoldDB" id="A0A315ZTS4"/>
<evidence type="ECO:0000256" key="1">
    <source>
        <dbReference type="ARBA" id="ARBA00023015"/>
    </source>
</evidence>
<keyword evidence="3" id="KW-0804">Transcription</keyword>
<dbReference type="InterPro" id="IPR050204">
    <property type="entry name" value="AraC_XylS_family_regulators"/>
</dbReference>
<dbReference type="SMART" id="SM00342">
    <property type="entry name" value="HTH_ARAC"/>
    <property type="match status" value="1"/>
</dbReference>
<dbReference type="InterPro" id="IPR011051">
    <property type="entry name" value="RmlC_Cupin_sf"/>
</dbReference>
<organism evidence="5 6">
    <name type="scientific">Quadrisphaera granulorum</name>
    <dbReference type="NCBI Taxonomy" id="317664"/>
    <lineage>
        <taxon>Bacteria</taxon>
        <taxon>Bacillati</taxon>
        <taxon>Actinomycetota</taxon>
        <taxon>Actinomycetes</taxon>
        <taxon>Kineosporiales</taxon>
        <taxon>Kineosporiaceae</taxon>
        <taxon>Quadrisphaera</taxon>
    </lineage>
</organism>
<dbReference type="Gene3D" id="2.60.120.10">
    <property type="entry name" value="Jelly Rolls"/>
    <property type="match status" value="1"/>
</dbReference>
<dbReference type="EMBL" id="QGDQ01000031">
    <property type="protein sequence ID" value="PWJ48288.1"/>
    <property type="molecule type" value="Genomic_DNA"/>
</dbReference>
<dbReference type="Pfam" id="PF12833">
    <property type="entry name" value="HTH_18"/>
    <property type="match status" value="1"/>
</dbReference>
<evidence type="ECO:0000256" key="3">
    <source>
        <dbReference type="ARBA" id="ARBA00023163"/>
    </source>
</evidence>
<dbReference type="PANTHER" id="PTHR46796:SF6">
    <property type="entry name" value="ARAC SUBFAMILY"/>
    <property type="match status" value="1"/>
</dbReference>
<comment type="caution">
    <text evidence="5">The sequence shown here is derived from an EMBL/GenBank/DDBJ whole genome shotgun (WGS) entry which is preliminary data.</text>
</comment>
<dbReference type="PANTHER" id="PTHR46796">
    <property type="entry name" value="HTH-TYPE TRANSCRIPTIONAL ACTIVATOR RHAS-RELATED"/>
    <property type="match status" value="1"/>
</dbReference>
<dbReference type="RefSeq" id="WP_170131613.1">
    <property type="nucleotide sequence ID" value="NZ_QGDQ01000031.1"/>
</dbReference>
<accession>A0A315ZTS4</accession>
<evidence type="ECO:0000313" key="6">
    <source>
        <dbReference type="Proteomes" id="UP000245469"/>
    </source>
</evidence>
<keyword evidence="6" id="KW-1185">Reference proteome</keyword>
<protein>
    <submittedName>
        <fullName evidence="5">AraC-like DNA-binding protein</fullName>
    </submittedName>
</protein>
<evidence type="ECO:0000259" key="4">
    <source>
        <dbReference type="PROSITE" id="PS01124"/>
    </source>
</evidence>
<keyword evidence="2 5" id="KW-0238">DNA-binding</keyword>
<reference evidence="5 6" key="1">
    <citation type="submission" date="2018-03" db="EMBL/GenBank/DDBJ databases">
        <title>Genomic Encyclopedia of Archaeal and Bacterial Type Strains, Phase II (KMG-II): from individual species to whole genera.</title>
        <authorList>
            <person name="Goeker M."/>
        </authorList>
    </citation>
    <scope>NUCLEOTIDE SEQUENCE [LARGE SCALE GENOMIC DNA]</scope>
    <source>
        <strain evidence="5 6">DSM 44889</strain>
    </source>
</reference>
<gene>
    <name evidence="5" type="ORF">BXY45_13112</name>
</gene>
<dbReference type="Proteomes" id="UP000245469">
    <property type="component" value="Unassembled WGS sequence"/>
</dbReference>
<dbReference type="InterPro" id="IPR018060">
    <property type="entry name" value="HTH_AraC"/>
</dbReference>
<keyword evidence="1" id="KW-0805">Transcription regulation</keyword>
<evidence type="ECO:0000256" key="2">
    <source>
        <dbReference type="ARBA" id="ARBA00023125"/>
    </source>
</evidence>
<name>A0A315ZTS4_9ACTN</name>
<dbReference type="InterPro" id="IPR035418">
    <property type="entry name" value="AraC-bd_2"/>
</dbReference>
<proteinExistence type="predicted"/>
<dbReference type="GO" id="GO:0043565">
    <property type="term" value="F:sequence-specific DNA binding"/>
    <property type="evidence" value="ECO:0007669"/>
    <property type="project" value="InterPro"/>
</dbReference>
<dbReference type="Pfam" id="PF14525">
    <property type="entry name" value="AraC_binding_2"/>
    <property type="match status" value="1"/>
</dbReference>
<dbReference type="GO" id="GO:0003700">
    <property type="term" value="F:DNA-binding transcription factor activity"/>
    <property type="evidence" value="ECO:0007669"/>
    <property type="project" value="InterPro"/>
</dbReference>
<dbReference type="SUPFAM" id="SSF51182">
    <property type="entry name" value="RmlC-like cupins"/>
    <property type="match status" value="1"/>
</dbReference>
<dbReference type="PROSITE" id="PS01124">
    <property type="entry name" value="HTH_ARAC_FAMILY_2"/>
    <property type="match status" value="1"/>
</dbReference>
<feature type="domain" description="HTH araC/xylS-type" evidence="4">
    <location>
        <begin position="224"/>
        <end position="325"/>
    </location>
</feature>